<evidence type="ECO:0000256" key="5">
    <source>
        <dbReference type="ARBA" id="ARBA00022833"/>
    </source>
</evidence>
<dbReference type="PANTHER" id="PTHR11804">
    <property type="entry name" value="PROTEASE M3 THIMET OLIGOPEPTIDASE-RELATED"/>
    <property type="match status" value="1"/>
</dbReference>
<evidence type="ECO:0000256" key="3">
    <source>
        <dbReference type="ARBA" id="ARBA00022723"/>
    </source>
</evidence>
<dbReference type="Pfam" id="PF01432">
    <property type="entry name" value="Peptidase_M3"/>
    <property type="match status" value="1"/>
</dbReference>
<name>A0AAD4C9J8_BOLED</name>
<evidence type="ECO:0000259" key="9">
    <source>
        <dbReference type="Pfam" id="PF01432"/>
    </source>
</evidence>
<keyword evidence="11" id="KW-1185">Reference proteome</keyword>
<keyword evidence="4 8" id="KW-0378">Hydrolase</keyword>
<dbReference type="GO" id="GO:0004222">
    <property type="term" value="F:metalloendopeptidase activity"/>
    <property type="evidence" value="ECO:0007669"/>
    <property type="project" value="InterPro"/>
</dbReference>
<evidence type="ECO:0000256" key="4">
    <source>
        <dbReference type="ARBA" id="ARBA00022801"/>
    </source>
</evidence>
<dbReference type="InterPro" id="IPR001567">
    <property type="entry name" value="Pept_M3A_M3B_dom"/>
</dbReference>
<protein>
    <recommendedName>
        <fullName evidence="9">Peptidase M3A/M3B catalytic domain-containing protein</fullName>
    </recommendedName>
</protein>
<organism evidence="10 11">
    <name type="scientific">Boletus edulis BED1</name>
    <dbReference type="NCBI Taxonomy" id="1328754"/>
    <lineage>
        <taxon>Eukaryota</taxon>
        <taxon>Fungi</taxon>
        <taxon>Dikarya</taxon>
        <taxon>Basidiomycota</taxon>
        <taxon>Agaricomycotina</taxon>
        <taxon>Agaricomycetes</taxon>
        <taxon>Agaricomycetidae</taxon>
        <taxon>Boletales</taxon>
        <taxon>Boletineae</taxon>
        <taxon>Boletaceae</taxon>
        <taxon>Boletoideae</taxon>
        <taxon>Boletus</taxon>
    </lineage>
</organism>
<reference evidence="10" key="2">
    <citation type="journal article" date="2020" name="Nat. Commun.">
        <title>Large-scale genome sequencing of mycorrhizal fungi provides insights into the early evolution of symbiotic traits.</title>
        <authorList>
            <person name="Miyauchi S."/>
            <person name="Kiss E."/>
            <person name="Kuo A."/>
            <person name="Drula E."/>
            <person name="Kohler A."/>
            <person name="Sanchez-Garcia M."/>
            <person name="Morin E."/>
            <person name="Andreopoulos B."/>
            <person name="Barry K.W."/>
            <person name="Bonito G."/>
            <person name="Buee M."/>
            <person name="Carver A."/>
            <person name="Chen C."/>
            <person name="Cichocki N."/>
            <person name="Clum A."/>
            <person name="Culley D."/>
            <person name="Crous P.W."/>
            <person name="Fauchery L."/>
            <person name="Girlanda M."/>
            <person name="Hayes R.D."/>
            <person name="Keri Z."/>
            <person name="LaButti K."/>
            <person name="Lipzen A."/>
            <person name="Lombard V."/>
            <person name="Magnuson J."/>
            <person name="Maillard F."/>
            <person name="Murat C."/>
            <person name="Nolan M."/>
            <person name="Ohm R.A."/>
            <person name="Pangilinan J."/>
            <person name="Pereira M.F."/>
            <person name="Perotto S."/>
            <person name="Peter M."/>
            <person name="Pfister S."/>
            <person name="Riley R."/>
            <person name="Sitrit Y."/>
            <person name="Stielow J.B."/>
            <person name="Szollosi G."/>
            <person name="Zifcakova L."/>
            <person name="Stursova M."/>
            <person name="Spatafora J.W."/>
            <person name="Tedersoo L."/>
            <person name="Vaario L.M."/>
            <person name="Yamada A."/>
            <person name="Yan M."/>
            <person name="Wang P."/>
            <person name="Xu J."/>
            <person name="Bruns T."/>
            <person name="Baldrian P."/>
            <person name="Vilgalys R."/>
            <person name="Dunand C."/>
            <person name="Henrissat B."/>
            <person name="Grigoriev I.V."/>
            <person name="Hibbett D."/>
            <person name="Nagy L.G."/>
            <person name="Martin F.M."/>
        </authorList>
    </citation>
    <scope>NUCLEOTIDE SEQUENCE</scope>
    <source>
        <strain evidence="10">BED1</strain>
    </source>
</reference>
<dbReference type="PANTHER" id="PTHR11804:SF84">
    <property type="entry name" value="SACCHAROLYSIN"/>
    <property type="match status" value="1"/>
</dbReference>
<evidence type="ECO:0000256" key="6">
    <source>
        <dbReference type="ARBA" id="ARBA00023049"/>
    </source>
</evidence>
<comment type="similarity">
    <text evidence="1 8">Belongs to the peptidase M3 family.</text>
</comment>
<evidence type="ECO:0000313" key="11">
    <source>
        <dbReference type="Proteomes" id="UP001194468"/>
    </source>
</evidence>
<feature type="domain" description="Peptidase M3A/M3B catalytic" evidence="9">
    <location>
        <begin position="47"/>
        <end position="113"/>
    </location>
</feature>
<dbReference type="EMBL" id="WHUW01000001">
    <property type="protein sequence ID" value="KAF8452697.1"/>
    <property type="molecule type" value="Genomic_DNA"/>
</dbReference>
<comment type="caution">
    <text evidence="10">The sequence shown here is derived from an EMBL/GenBank/DDBJ whole genome shotgun (WGS) entry which is preliminary data.</text>
</comment>
<sequence>MVKAQLTQKSFWMISKHISTLLCHPFEAEKGGTPIRIYSSLSFVQGSEDKPGQGTFGHIVGGYDAGYYGYTYSLVFAADMYARMVFKKASLDPALGRLYRDKILFVGGSRDDMGVPVGVPSLIMVRPDAWILGLFGTGAGSQGVYQ</sequence>
<dbReference type="SUPFAM" id="SSF55486">
    <property type="entry name" value="Metalloproteases ('zincins'), catalytic domain"/>
    <property type="match status" value="1"/>
</dbReference>
<evidence type="ECO:0000256" key="2">
    <source>
        <dbReference type="ARBA" id="ARBA00022670"/>
    </source>
</evidence>
<comment type="cofactor">
    <cofactor evidence="8">
        <name>Zn(2+)</name>
        <dbReference type="ChEBI" id="CHEBI:29105"/>
    </cofactor>
    <text evidence="8">Binds 1 zinc ion.</text>
</comment>
<dbReference type="InterPro" id="IPR045090">
    <property type="entry name" value="Pept_M3A_M3B"/>
</dbReference>
<evidence type="ECO:0000313" key="10">
    <source>
        <dbReference type="EMBL" id="KAF8452697.1"/>
    </source>
</evidence>
<dbReference type="Gene3D" id="1.10.1370.10">
    <property type="entry name" value="Neurolysin, domain 3"/>
    <property type="match status" value="1"/>
</dbReference>
<keyword evidence="6 8" id="KW-0482">Metalloprotease</keyword>
<evidence type="ECO:0000256" key="1">
    <source>
        <dbReference type="ARBA" id="ARBA00006040"/>
    </source>
</evidence>
<proteinExistence type="inferred from homology"/>
<keyword evidence="2 8" id="KW-0645">Protease</keyword>
<dbReference type="GO" id="GO:0006518">
    <property type="term" value="P:peptide metabolic process"/>
    <property type="evidence" value="ECO:0007669"/>
    <property type="project" value="TreeGrafter"/>
</dbReference>
<dbReference type="InterPro" id="IPR024077">
    <property type="entry name" value="Neurolysin/TOP_dom2"/>
</dbReference>
<keyword evidence="5 8" id="KW-0862">Zinc</keyword>
<evidence type="ECO:0000256" key="7">
    <source>
        <dbReference type="ARBA" id="ARBA00025208"/>
    </source>
</evidence>
<keyword evidence="3 8" id="KW-0479">Metal-binding</keyword>
<gene>
    <name evidence="10" type="ORF">L210DRAFT_2052291</name>
</gene>
<comment type="function">
    <text evidence="7">Cleaves proteins, imported into the mitochondrion, to their mature size. While most mitochondrial precursor proteins are processed to the mature form in one step by mitochondrial processing peptidase (MPP), the sequential cleavage by MIP of an octapeptide after initial processing by MPP is a required step for a subgroup of nuclear-encoded precursor proteins destined for the matrix or the inner membrane.</text>
</comment>
<evidence type="ECO:0000256" key="8">
    <source>
        <dbReference type="RuleBase" id="RU003435"/>
    </source>
</evidence>
<reference evidence="10" key="1">
    <citation type="submission" date="2019-10" db="EMBL/GenBank/DDBJ databases">
        <authorList>
            <consortium name="DOE Joint Genome Institute"/>
            <person name="Kuo A."/>
            <person name="Miyauchi S."/>
            <person name="Kiss E."/>
            <person name="Drula E."/>
            <person name="Kohler A."/>
            <person name="Sanchez-Garcia M."/>
            <person name="Andreopoulos B."/>
            <person name="Barry K.W."/>
            <person name="Bonito G."/>
            <person name="Buee M."/>
            <person name="Carver A."/>
            <person name="Chen C."/>
            <person name="Cichocki N."/>
            <person name="Clum A."/>
            <person name="Culley D."/>
            <person name="Crous P.W."/>
            <person name="Fauchery L."/>
            <person name="Girlanda M."/>
            <person name="Hayes R."/>
            <person name="Keri Z."/>
            <person name="LaButti K."/>
            <person name="Lipzen A."/>
            <person name="Lombard V."/>
            <person name="Magnuson J."/>
            <person name="Maillard F."/>
            <person name="Morin E."/>
            <person name="Murat C."/>
            <person name="Nolan M."/>
            <person name="Ohm R."/>
            <person name="Pangilinan J."/>
            <person name="Pereira M."/>
            <person name="Perotto S."/>
            <person name="Peter M."/>
            <person name="Riley R."/>
            <person name="Sitrit Y."/>
            <person name="Stielow B."/>
            <person name="Szollosi G."/>
            <person name="Zifcakova L."/>
            <person name="Stursova M."/>
            <person name="Spatafora J.W."/>
            <person name="Tedersoo L."/>
            <person name="Vaario L.-M."/>
            <person name="Yamada A."/>
            <person name="Yan M."/>
            <person name="Wang P."/>
            <person name="Xu J."/>
            <person name="Bruns T."/>
            <person name="Baldrian P."/>
            <person name="Vilgalys R."/>
            <person name="Henrissat B."/>
            <person name="Grigoriev I.V."/>
            <person name="Hibbett D."/>
            <person name="Nagy L.G."/>
            <person name="Martin F.M."/>
        </authorList>
    </citation>
    <scope>NUCLEOTIDE SEQUENCE</scope>
    <source>
        <strain evidence="10">BED1</strain>
    </source>
</reference>
<dbReference type="Proteomes" id="UP001194468">
    <property type="component" value="Unassembled WGS sequence"/>
</dbReference>
<dbReference type="GO" id="GO:0046872">
    <property type="term" value="F:metal ion binding"/>
    <property type="evidence" value="ECO:0007669"/>
    <property type="project" value="UniProtKB-UniRule"/>
</dbReference>
<dbReference type="AlphaFoldDB" id="A0AAD4C9J8"/>
<accession>A0AAD4C9J8</accession>
<dbReference type="GO" id="GO:0006508">
    <property type="term" value="P:proteolysis"/>
    <property type="evidence" value="ECO:0007669"/>
    <property type="project" value="UniProtKB-KW"/>
</dbReference>